<sequence length="227" mass="24915">MIRSRRFRSLSALIAMFLPGPLRRWVHTKLLGYRLHPTARIGHALIDVDSLEMGEGAVIGHLVLLRGCTEVRLGDWAIIQMLVWINSVRAEKGYFRDVERRPALIMGHKALITMLHFIDACDLVELEDFASLAGFGSLVQTHAVDLKTLKQDCAPVRISESSLVASRSTLLPGAIVPSCSIVAAGSVVNGKLVGHQLFGGVPAKGLRETDLSWGYFNRPREGKPGAW</sequence>
<dbReference type="AlphaFoldDB" id="A0A7Y9DSB7"/>
<dbReference type="Gene3D" id="2.160.10.10">
    <property type="entry name" value="Hexapeptide repeat proteins"/>
    <property type="match status" value="1"/>
</dbReference>
<comment type="caution">
    <text evidence="1">The sequence shown here is derived from an EMBL/GenBank/DDBJ whole genome shotgun (WGS) entry which is preliminary data.</text>
</comment>
<dbReference type="GO" id="GO:0016740">
    <property type="term" value="F:transferase activity"/>
    <property type="evidence" value="ECO:0007669"/>
    <property type="project" value="UniProtKB-KW"/>
</dbReference>
<accession>A0A7Y9DSB7</accession>
<dbReference type="SUPFAM" id="SSF51161">
    <property type="entry name" value="Trimeric LpxA-like enzymes"/>
    <property type="match status" value="1"/>
</dbReference>
<dbReference type="InterPro" id="IPR011004">
    <property type="entry name" value="Trimer_LpxA-like_sf"/>
</dbReference>
<dbReference type="RefSeq" id="WP_179792549.1">
    <property type="nucleotide sequence ID" value="NZ_BAABHP010000018.1"/>
</dbReference>
<gene>
    <name evidence="1" type="ORF">BJ983_000719</name>
</gene>
<reference evidence="1 2" key="1">
    <citation type="submission" date="2020-07" db="EMBL/GenBank/DDBJ databases">
        <title>Sequencing the genomes of 1000 actinobacteria strains.</title>
        <authorList>
            <person name="Klenk H.-P."/>
        </authorList>
    </citation>
    <scope>NUCLEOTIDE SEQUENCE [LARGE SCALE GENOMIC DNA]</scope>
    <source>
        <strain evidence="1 2">DSM 45772</strain>
    </source>
</reference>
<organism evidence="1 2">
    <name type="scientific">Actinomycetospora corticicola</name>
    <dbReference type="NCBI Taxonomy" id="663602"/>
    <lineage>
        <taxon>Bacteria</taxon>
        <taxon>Bacillati</taxon>
        <taxon>Actinomycetota</taxon>
        <taxon>Actinomycetes</taxon>
        <taxon>Pseudonocardiales</taxon>
        <taxon>Pseudonocardiaceae</taxon>
        <taxon>Actinomycetospora</taxon>
    </lineage>
</organism>
<evidence type="ECO:0000313" key="2">
    <source>
        <dbReference type="Proteomes" id="UP000535890"/>
    </source>
</evidence>
<dbReference type="EMBL" id="JACCBN010000001">
    <property type="protein sequence ID" value="NYD34617.1"/>
    <property type="molecule type" value="Genomic_DNA"/>
</dbReference>
<protein>
    <submittedName>
        <fullName evidence="1">Acetyltransferase-like isoleucine patch superfamily enzyme</fullName>
    </submittedName>
</protein>
<name>A0A7Y9DSB7_9PSEU</name>
<proteinExistence type="predicted"/>
<evidence type="ECO:0000313" key="1">
    <source>
        <dbReference type="EMBL" id="NYD34617.1"/>
    </source>
</evidence>
<dbReference type="Proteomes" id="UP000535890">
    <property type="component" value="Unassembled WGS sequence"/>
</dbReference>
<keyword evidence="1" id="KW-0808">Transferase</keyword>
<keyword evidence="2" id="KW-1185">Reference proteome</keyword>